<sequence>MATIQEESPITYQELADIEREFDDVETEIIRQQVQLTKSLYEKRHAVVSQIPNFWPLVIEQAPPDIDEYIQPSDSALLLSSLSSLSVSHFEVENGGGGDPRSVAIRWEFTENEYFEDSAIEKKFWYRRAKDGWTGLVSEPVDIKWKKGKDLTDGLLTLVKAVWDEEQAAGTNGAKAKAKGDKLTAKQKALKAKIDGIGLGGLSFFAWFGFRGNRISAEESQTATQEERERRQRRKAGEDVSTPASEAESGDEDDDDDDLEIFPGGDMLALAIADDLWPGAIKYFTQAQEQDALSDIDFESDEELDDASLGESANESERPAKKRKA</sequence>
<reference evidence="4" key="2">
    <citation type="submission" date="2023-06" db="EMBL/GenBank/DDBJ databases">
        <authorList>
            <consortium name="Lawrence Berkeley National Laboratory"/>
            <person name="Haridas S."/>
            <person name="Hensen N."/>
            <person name="Bonometti L."/>
            <person name="Westerberg I."/>
            <person name="Brannstrom I.O."/>
            <person name="Guillou S."/>
            <person name="Cros-Aarteil S."/>
            <person name="Calhoun S."/>
            <person name="Kuo A."/>
            <person name="Mondo S."/>
            <person name="Pangilinan J."/>
            <person name="Riley R."/>
            <person name="Labutti K."/>
            <person name="Andreopoulos B."/>
            <person name="Lipzen A."/>
            <person name="Chen C."/>
            <person name="Yanf M."/>
            <person name="Daum C."/>
            <person name="Ng V."/>
            <person name="Clum A."/>
            <person name="Steindorff A."/>
            <person name="Ohm R."/>
            <person name="Martin F."/>
            <person name="Silar P."/>
            <person name="Natvig D."/>
            <person name="Lalanne C."/>
            <person name="Gautier V."/>
            <person name="Ament-Velasquez S.L."/>
            <person name="Kruys A."/>
            <person name="Hutchinson M.I."/>
            <person name="Powell A.J."/>
            <person name="Barry K."/>
            <person name="Miller A.N."/>
            <person name="Grigoriev I.V."/>
            <person name="Debuchy R."/>
            <person name="Gladieux P."/>
            <person name="Thoren M.H."/>
            <person name="Johannesson H."/>
        </authorList>
    </citation>
    <scope>NUCLEOTIDE SEQUENCE</scope>
    <source>
        <strain evidence="4">CBS 955.72</strain>
    </source>
</reference>
<dbReference type="Proteomes" id="UP001275084">
    <property type="component" value="Unassembled WGS sequence"/>
</dbReference>
<dbReference type="InterPro" id="IPR037231">
    <property type="entry name" value="NAP-like_sf"/>
</dbReference>
<feature type="compositionally biased region" description="Acidic residues" evidence="3">
    <location>
        <begin position="248"/>
        <end position="260"/>
    </location>
</feature>
<evidence type="ECO:0000256" key="1">
    <source>
        <dbReference type="ARBA" id="ARBA00009947"/>
    </source>
</evidence>
<feature type="compositionally biased region" description="Basic and acidic residues" evidence="3">
    <location>
        <begin position="225"/>
        <end position="238"/>
    </location>
</feature>
<evidence type="ECO:0000313" key="4">
    <source>
        <dbReference type="EMBL" id="KAK3359731.1"/>
    </source>
</evidence>
<feature type="region of interest" description="Disordered" evidence="3">
    <location>
        <begin position="294"/>
        <end position="325"/>
    </location>
</feature>
<evidence type="ECO:0000313" key="5">
    <source>
        <dbReference type="Proteomes" id="UP001275084"/>
    </source>
</evidence>
<proteinExistence type="inferred from homology"/>
<reference evidence="4" key="1">
    <citation type="journal article" date="2023" name="Mol. Phylogenet. Evol.">
        <title>Genome-scale phylogeny and comparative genomics of the fungal order Sordariales.</title>
        <authorList>
            <person name="Hensen N."/>
            <person name="Bonometti L."/>
            <person name="Westerberg I."/>
            <person name="Brannstrom I.O."/>
            <person name="Guillou S."/>
            <person name="Cros-Aarteil S."/>
            <person name="Calhoun S."/>
            <person name="Haridas S."/>
            <person name="Kuo A."/>
            <person name="Mondo S."/>
            <person name="Pangilinan J."/>
            <person name="Riley R."/>
            <person name="LaButti K."/>
            <person name="Andreopoulos B."/>
            <person name="Lipzen A."/>
            <person name="Chen C."/>
            <person name="Yan M."/>
            <person name="Daum C."/>
            <person name="Ng V."/>
            <person name="Clum A."/>
            <person name="Steindorff A."/>
            <person name="Ohm R.A."/>
            <person name="Martin F."/>
            <person name="Silar P."/>
            <person name="Natvig D.O."/>
            <person name="Lalanne C."/>
            <person name="Gautier V."/>
            <person name="Ament-Velasquez S.L."/>
            <person name="Kruys A."/>
            <person name="Hutchinson M.I."/>
            <person name="Powell A.J."/>
            <person name="Barry K."/>
            <person name="Miller A.N."/>
            <person name="Grigoriev I.V."/>
            <person name="Debuchy R."/>
            <person name="Gladieux P."/>
            <person name="Hiltunen Thoren M."/>
            <person name="Johannesson H."/>
        </authorList>
    </citation>
    <scope>NUCLEOTIDE SEQUENCE</scope>
    <source>
        <strain evidence="4">CBS 955.72</strain>
    </source>
</reference>
<dbReference type="SUPFAM" id="SSF143113">
    <property type="entry name" value="NAP-like"/>
    <property type="match status" value="1"/>
</dbReference>
<dbReference type="GO" id="GO:0006334">
    <property type="term" value="P:nucleosome assembly"/>
    <property type="evidence" value="ECO:0007669"/>
    <property type="project" value="InterPro"/>
</dbReference>
<organism evidence="4 5">
    <name type="scientific">Lasiosphaeria hispida</name>
    <dbReference type="NCBI Taxonomy" id="260671"/>
    <lineage>
        <taxon>Eukaryota</taxon>
        <taxon>Fungi</taxon>
        <taxon>Dikarya</taxon>
        <taxon>Ascomycota</taxon>
        <taxon>Pezizomycotina</taxon>
        <taxon>Sordariomycetes</taxon>
        <taxon>Sordariomycetidae</taxon>
        <taxon>Sordariales</taxon>
        <taxon>Lasiosphaeriaceae</taxon>
        <taxon>Lasiosphaeria</taxon>
    </lineage>
</organism>
<feature type="compositionally biased region" description="Acidic residues" evidence="3">
    <location>
        <begin position="294"/>
        <end position="308"/>
    </location>
</feature>
<dbReference type="PANTHER" id="PTHR11875">
    <property type="entry name" value="TESTIS-SPECIFIC Y-ENCODED PROTEIN"/>
    <property type="match status" value="1"/>
</dbReference>
<keyword evidence="5" id="KW-1185">Reference proteome</keyword>
<dbReference type="InterPro" id="IPR002164">
    <property type="entry name" value="NAP_family"/>
</dbReference>
<feature type="region of interest" description="Disordered" evidence="3">
    <location>
        <begin position="217"/>
        <end position="262"/>
    </location>
</feature>
<dbReference type="Gene3D" id="3.30.1120.90">
    <property type="entry name" value="Nucleosome assembly protein"/>
    <property type="match status" value="1"/>
</dbReference>
<dbReference type="EMBL" id="JAUIQD010000002">
    <property type="protein sequence ID" value="KAK3359731.1"/>
    <property type="molecule type" value="Genomic_DNA"/>
</dbReference>
<dbReference type="AlphaFoldDB" id="A0AAJ0HR56"/>
<comment type="similarity">
    <text evidence="1 2">Belongs to the nucleosome assembly protein (NAP) family.</text>
</comment>
<evidence type="ECO:0000256" key="2">
    <source>
        <dbReference type="RuleBase" id="RU003876"/>
    </source>
</evidence>
<evidence type="ECO:0000256" key="3">
    <source>
        <dbReference type="SAM" id="MobiDB-lite"/>
    </source>
</evidence>
<name>A0AAJ0HR56_9PEZI</name>
<dbReference type="GO" id="GO:0005634">
    <property type="term" value="C:nucleus"/>
    <property type="evidence" value="ECO:0007669"/>
    <property type="project" value="InterPro"/>
</dbReference>
<accession>A0AAJ0HR56</accession>
<dbReference type="Pfam" id="PF00956">
    <property type="entry name" value="NAP"/>
    <property type="match status" value="1"/>
</dbReference>
<comment type="caution">
    <text evidence="4">The sequence shown here is derived from an EMBL/GenBank/DDBJ whole genome shotgun (WGS) entry which is preliminary data.</text>
</comment>
<gene>
    <name evidence="4" type="ORF">B0T25DRAFT_107678</name>
</gene>
<protein>
    <submittedName>
        <fullName evidence="4">Nucleosome assembly protein</fullName>
    </submittedName>
</protein>